<feature type="transmembrane region" description="Helical" evidence="2">
    <location>
        <begin position="45"/>
        <end position="64"/>
    </location>
</feature>
<keyword evidence="2" id="KW-0812">Transmembrane</keyword>
<name>A0A3B0YFC7_9ZZZZ</name>
<dbReference type="GO" id="GO:0008745">
    <property type="term" value="F:N-acetylmuramoyl-L-alanine amidase activity"/>
    <property type="evidence" value="ECO:0007669"/>
    <property type="project" value="UniProtKB-EC"/>
</dbReference>
<dbReference type="SMART" id="SM00646">
    <property type="entry name" value="Ami_3"/>
    <property type="match status" value="1"/>
</dbReference>
<proteinExistence type="predicted"/>
<dbReference type="AlphaFoldDB" id="A0A3B0YFC7"/>
<dbReference type="EC" id="3.5.1.28" evidence="4"/>
<dbReference type="GO" id="GO:0009253">
    <property type="term" value="P:peptidoglycan catabolic process"/>
    <property type="evidence" value="ECO:0007669"/>
    <property type="project" value="InterPro"/>
</dbReference>
<protein>
    <submittedName>
        <fullName evidence="4">N-acetylmuramoyl-L-alanine amidase</fullName>
        <ecNumber evidence="4">3.5.1.28</ecNumber>
    </submittedName>
</protein>
<dbReference type="Pfam" id="PF01520">
    <property type="entry name" value="Amidase_3"/>
    <property type="match status" value="1"/>
</dbReference>
<reference evidence="4" key="1">
    <citation type="submission" date="2018-06" db="EMBL/GenBank/DDBJ databases">
        <authorList>
            <person name="Zhirakovskaya E."/>
        </authorList>
    </citation>
    <scope>NUCLEOTIDE SEQUENCE</scope>
</reference>
<feature type="domain" description="MurNAc-LAA" evidence="3">
    <location>
        <begin position="202"/>
        <end position="353"/>
    </location>
</feature>
<dbReference type="InterPro" id="IPR050695">
    <property type="entry name" value="N-acetylmuramoyl_amidase_3"/>
</dbReference>
<evidence type="ECO:0000259" key="3">
    <source>
        <dbReference type="SMART" id="SM00646"/>
    </source>
</evidence>
<accession>A0A3B0YFC7</accession>
<evidence type="ECO:0000313" key="4">
    <source>
        <dbReference type="EMBL" id="VAW75460.1"/>
    </source>
</evidence>
<dbReference type="EMBL" id="UOFK01000078">
    <property type="protein sequence ID" value="VAW75460.1"/>
    <property type="molecule type" value="Genomic_DNA"/>
</dbReference>
<sequence>MASTTQPALRRQILKSVYEDNLYHVVHGKRRREAAVRGDTPHRTYLAPLLLVVFLSIAATYATVSHIGWEKLLQQTALKHTGPTLSAAAFMAPDNSLTQYWNWSAQPLAPPKIEPFGFDDIQLLHSPNFPLVSLFGLDVKTIVIDPGHGGRDPGAVGGLGTYEKDLALILALRLKQRLEQRGGYQILLTRSVDESLSLQQRVNLANGYYADLFISLHLNAFPKANVNFIETYYFGASDDATVSELAARENTHSDYQYAKFKRLIQKIGDTLKFQESKQLAAHVQHSLYKNIKQLDPNVSDHGIKPGPFVVLLGLDVPSILVEIANLSNENEEHRLNTAAYQDKIAKFLEHGITSYLNSKETPGDQEYGEKKDLVQVR</sequence>
<keyword evidence="2" id="KW-1133">Transmembrane helix</keyword>
<keyword evidence="2" id="KW-0472">Membrane</keyword>
<keyword evidence="1 4" id="KW-0378">Hydrolase</keyword>
<gene>
    <name evidence="4" type="ORF">MNBD_GAMMA13-1408</name>
</gene>
<dbReference type="GO" id="GO:0030288">
    <property type="term" value="C:outer membrane-bounded periplasmic space"/>
    <property type="evidence" value="ECO:0007669"/>
    <property type="project" value="TreeGrafter"/>
</dbReference>
<dbReference type="PANTHER" id="PTHR30404:SF0">
    <property type="entry name" value="N-ACETYLMURAMOYL-L-ALANINE AMIDASE AMIC"/>
    <property type="match status" value="1"/>
</dbReference>
<evidence type="ECO:0000256" key="2">
    <source>
        <dbReference type="SAM" id="Phobius"/>
    </source>
</evidence>
<dbReference type="InterPro" id="IPR002508">
    <property type="entry name" value="MurNAc-LAA_cat"/>
</dbReference>
<evidence type="ECO:0000256" key="1">
    <source>
        <dbReference type="ARBA" id="ARBA00022801"/>
    </source>
</evidence>
<dbReference type="Gene3D" id="3.40.630.40">
    <property type="entry name" value="Zn-dependent exopeptidases"/>
    <property type="match status" value="1"/>
</dbReference>
<dbReference type="CDD" id="cd02696">
    <property type="entry name" value="MurNAc-LAA"/>
    <property type="match status" value="1"/>
</dbReference>
<dbReference type="SUPFAM" id="SSF53187">
    <property type="entry name" value="Zn-dependent exopeptidases"/>
    <property type="match status" value="1"/>
</dbReference>
<dbReference type="PANTHER" id="PTHR30404">
    <property type="entry name" value="N-ACETYLMURAMOYL-L-ALANINE AMIDASE"/>
    <property type="match status" value="1"/>
</dbReference>
<organism evidence="4">
    <name type="scientific">hydrothermal vent metagenome</name>
    <dbReference type="NCBI Taxonomy" id="652676"/>
    <lineage>
        <taxon>unclassified sequences</taxon>
        <taxon>metagenomes</taxon>
        <taxon>ecological metagenomes</taxon>
    </lineage>
</organism>